<gene>
    <name evidence="1" type="ORF">N8K70_03785</name>
</gene>
<organism evidence="1 2">
    <name type="scientific">Microbacterium betulae</name>
    <dbReference type="NCBI Taxonomy" id="2981139"/>
    <lineage>
        <taxon>Bacteria</taxon>
        <taxon>Bacillati</taxon>
        <taxon>Actinomycetota</taxon>
        <taxon>Actinomycetes</taxon>
        <taxon>Micrococcales</taxon>
        <taxon>Microbacteriaceae</taxon>
        <taxon>Microbacterium</taxon>
    </lineage>
</organism>
<dbReference type="KEGG" id="mbet:N8K70_03785"/>
<evidence type="ECO:0000313" key="2">
    <source>
        <dbReference type="Proteomes" id="UP001305498"/>
    </source>
</evidence>
<dbReference type="Proteomes" id="UP001305498">
    <property type="component" value="Chromosome"/>
</dbReference>
<dbReference type="EMBL" id="CP118157">
    <property type="protein sequence ID" value="WOF23811.1"/>
    <property type="molecule type" value="Genomic_DNA"/>
</dbReference>
<sequence length="83" mass="9009">MPKHDVETAKWLGFVRRVIRSASKRVADADEIELGMLIAIRADLDAAIAAAVKGQRERGVTWAGIAAATGTTRQAAHKRWGRS</sequence>
<reference evidence="1 2" key="1">
    <citation type="submission" date="2023-02" db="EMBL/GenBank/DDBJ databases">
        <title>Microbacterium betulae sp. nov., isolated from birch wood.</title>
        <authorList>
            <person name="Pasciak M."/>
            <person name="Pawlik K.J."/>
            <person name="Martynowski D."/>
            <person name="Laczmanski L."/>
            <person name="Ciekot J."/>
            <person name="Szponar B."/>
            <person name="Wojcik-Fatla A."/>
            <person name="Mackiewicz B."/>
            <person name="Farian E."/>
            <person name="Cholewa G."/>
            <person name="Cholewa A."/>
            <person name="Dutkiewicz J."/>
        </authorList>
    </citation>
    <scope>NUCLEOTIDE SEQUENCE [LARGE SCALE GENOMIC DNA]</scope>
    <source>
        <strain evidence="1 2">AB</strain>
    </source>
</reference>
<name>A0AA97FHS0_9MICO</name>
<dbReference type="AlphaFoldDB" id="A0AA97FHS0"/>
<evidence type="ECO:0000313" key="1">
    <source>
        <dbReference type="EMBL" id="WOF23811.1"/>
    </source>
</evidence>
<protein>
    <recommendedName>
        <fullName evidence="3">AsnC family protein</fullName>
    </recommendedName>
</protein>
<evidence type="ECO:0008006" key="3">
    <source>
        <dbReference type="Google" id="ProtNLM"/>
    </source>
</evidence>
<proteinExistence type="predicted"/>
<keyword evidence="2" id="KW-1185">Reference proteome</keyword>
<dbReference type="RefSeq" id="WP_317140282.1">
    <property type="nucleotide sequence ID" value="NZ_CP118157.1"/>
</dbReference>
<accession>A0AA97FHS0</accession>